<sequence>MADRIATTRIADLPENITVQMPPGSYNPSQQNFNQPNNMGYGQDSQEPNTTYTQMNVHPNPYGIPPQNNVMSLPQTTQPPKNQNQFLPQYNMQQNEPQYRLPSRDIPVDTTQYLNDEQVQPNYIPMHKLTSDYIKDYEDENEKPMQEYKQKKHRESLVDTLLTELQTPIFIAILFFIFQMPIINTLMYKNLAFLPIYNSDGNANFYGLFLKSALFGLLYYGVSKFTNYISEL</sequence>
<keyword evidence="1" id="KW-0472">Membrane</keyword>
<feature type="transmembrane region" description="Helical" evidence="1">
    <location>
        <begin position="203"/>
        <end position="222"/>
    </location>
</feature>
<dbReference type="AlphaFoldDB" id="A0A6C0ET84"/>
<reference evidence="2" key="1">
    <citation type="journal article" date="2020" name="Nature">
        <title>Giant virus diversity and host interactions through global metagenomics.</title>
        <authorList>
            <person name="Schulz F."/>
            <person name="Roux S."/>
            <person name="Paez-Espino D."/>
            <person name="Jungbluth S."/>
            <person name="Walsh D.A."/>
            <person name="Denef V.J."/>
            <person name="McMahon K.D."/>
            <person name="Konstantinidis K.T."/>
            <person name="Eloe-Fadrosh E.A."/>
            <person name="Kyrpides N.C."/>
            <person name="Woyke T."/>
        </authorList>
    </citation>
    <scope>NUCLEOTIDE SEQUENCE</scope>
    <source>
        <strain evidence="2">GVMAG-M-3300009155-48</strain>
    </source>
</reference>
<dbReference type="EMBL" id="MN738924">
    <property type="protein sequence ID" value="QHT31539.1"/>
    <property type="molecule type" value="Genomic_DNA"/>
</dbReference>
<organism evidence="2">
    <name type="scientific">viral metagenome</name>
    <dbReference type="NCBI Taxonomy" id="1070528"/>
    <lineage>
        <taxon>unclassified sequences</taxon>
        <taxon>metagenomes</taxon>
        <taxon>organismal metagenomes</taxon>
    </lineage>
</organism>
<keyword evidence="1" id="KW-0812">Transmembrane</keyword>
<proteinExistence type="predicted"/>
<protein>
    <submittedName>
        <fullName evidence="2">Uncharacterized protein</fullName>
    </submittedName>
</protein>
<evidence type="ECO:0000313" key="2">
    <source>
        <dbReference type="EMBL" id="QHT31539.1"/>
    </source>
</evidence>
<keyword evidence="1" id="KW-1133">Transmembrane helix</keyword>
<name>A0A6C0ET84_9ZZZZ</name>
<evidence type="ECO:0000256" key="1">
    <source>
        <dbReference type="SAM" id="Phobius"/>
    </source>
</evidence>
<feature type="transmembrane region" description="Helical" evidence="1">
    <location>
        <begin position="161"/>
        <end position="183"/>
    </location>
</feature>
<accession>A0A6C0ET84</accession>